<dbReference type="InterPro" id="IPR036890">
    <property type="entry name" value="HATPase_C_sf"/>
</dbReference>
<organism evidence="11 12">
    <name type="scientific">Maricaulis maris</name>
    <dbReference type="NCBI Taxonomy" id="74318"/>
    <lineage>
        <taxon>Bacteria</taxon>
        <taxon>Pseudomonadati</taxon>
        <taxon>Pseudomonadota</taxon>
        <taxon>Alphaproteobacteria</taxon>
        <taxon>Maricaulales</taxon>
        <taxon>Maricaulaceae</taxon>
        <taxon>Maricaulis</taxon>
    </lineage>
</organism>
<dbReference type="OrthoDB" id="9774458at2"/>
<feature type="region of interest" description="Disordered" evidence="7">
    <location>
        <begin position="809"/>
        <end position="829"/>
    </location>
</feature>
<gene>
    <name evidence="11" type="ORF">C7435_2262</name>
</gene>
<sequence>MTGQTFQIVTLIVTVGAVAFALAVGIWAFRLTSGARGAQLIWRRRLAELEDKIARADSVFGAHPGLVLVWDQPPFDESDASWGAPRIFGSSVALASLLRFAEASDGPNPAGILMEGLADYEARSAGGEETTLRRRFLDLSQKGQPFSLTILGPSGRFLEVDGRAAGTQLVVWLSDATIRGLEESGARGRIEEARRLVSKDPLAFLDMLGRAPVPAWRMNASGRIEWANQAYVKAVEGDSVDVMLDKQTLLDPGMTELASRATAAGEPVEEMRVVVIDGARRGLKFLVFPVSGGAAGFALDVTDGEEAKAALARFRRAHDDTLNHMAEAVVVFDRSKRLNFHNKAFSNLFKLDDAWLNDRPGHAQFLDRMREKRLLPEQADFGAWKAEELARYDAPPNEETPDELWPLPDGRTLRIARQRHPLGGLMLIFEDKTDELALRARYNTLINVQRATLDKLHEAVAVFGANGRLQLNNSAFEDLWGFEADELDGQPDFDAVSETCAALFTDDRVWTDIKARVTDPSPQARKQVTGEMRRSDGRVLTYLTRPLPDGATLICWDDVTDSRRIEEALRERAEALETSERIKTEFVEHVSYQLRTPLTTIGGYADMLAQGFAGELSDRQKEPMSAIQSAAAHLAKLIDDILDVAAIDAGQLELELGDVDLGDVAREAAELVAARADHHAIKLDVDVEDGLGLLRADRNRLKQVSMNLLSNAIRHVATGGAVTIGARRNGEDVTLWVKDDGEGIAPEKQASVFDRFSRGERGGAGLGLSLVKEIAELHGGWVELQSEPKQGTLVSCHLPIEPRSAAVPPELDFASRPATRLAGDRARVE</sequence>
<accession>A0A495D2M3</accession>
<keyword evidence="5 11" id="KW-0418">Kinase</keyword>
<dbReference type="Pfam" id="PF00512">
    <property type="entry name" value="HisKA"/>
    <property type="match status" value="1"/>
</dbReference>
<dbReference type="InterPro" id="IPR050736">
    <property type="entry name" value="Sensor_HK_Regulatory"/>
</dbReference>
<dbReference type="GO" id="GO:0000155">
    <property type="term" value="F:phosphorelay sensor kinase activity"/>
    <property type="evidence" value="ECO:0007669"/>
    <property type="project" value="InterPro"/>
</dbReference>
<evidence type="ECO:0000256" key="1">
    <source>
        <dbReference type="ARBA" id="ARBA00000085"/>
    </source>
</evidence>
<dbReference type="EC" id="2.7.13.3" evidence="2"/>
<dbReference type="InterPro" id="IPR000014">
    <property type="entry name" value="PAS"/>
</dbReference>
<dbReference type="RefSeq" id="WP_121211580.1">
    <property type="nucleotide sequence ID" value="NZ_RBIM01000005.1"/>
</dbReference>
<name>A0A495D2M3_9PROT</name>
<feature type="domain" description="PAS" evidence="10">
    <location>
        <begin position="450"/>
        <end position="490"/>
    </location>
</feature>
<dbReference type="InterPro" id="IPR003594">
    <property type="entry name" value="HATPase_dom"/>
</dbReference>
<keyword evidence="3" id="KW-0597">Phosphoprotein</keyword>
<dbReference type="PRINTS" id="PR00344">
    <property type="entry name" value="BCTRLSENSOR"/>
</dbReference>
<dbReference type="SMART" id="SM00387">
    <property type="entry name" value="HATPase_c"/>
    <property type="match status" value="1"/>
</dbReference>
<dbReference type="InterPro" id="IPR036097">
    <property type="entry name" value="HisK_dim/P_sf"/>
</dbReference>
<feature type="domain" description="Histidine kinase" evidence="9">
    <location>
        <begin position="589"/>
        <end position="802"/>
    </location>
</feature>
<dbReference type="SUPFAM" id="SSF55785">
    <property type="entry name" value="PYP-like sensor domain (PAS domain)"/>
    <property type="match status" value="2"/>
</dbReference>
<evidence type="ECO:0000256" key="2">
    <source>
        <dbReference type="ARBA" id="ARBA00012438"/>
    </source>
</evidence>
<evidence type="ECO:0000313" key="11">
    <source>
        <dbReference type="EMBL" id="RKQ96013.1"/>
    </source>
</evidence>
<dbReference type="PANTHER" id="PTHR43711:SF1">
    <property type="entry name" value="HISTIDINE KINASE 1"/>
    <property type="match status" value="1"/>
</dbReference>
<reference evidence="11 12" key="1">
    <citation type="submission" date="2018-10" db="EMBL/GenBank/DDBJ databases">
        <title>Genomic Encyclopedia of Type Strains, Phase IV (KMG-IV): sequencing the most valuable type-strain genomes for metagenomic binning, comparative biology and taxonomic classification.</title>
        <authorList>
            <person name="Goeker M."/>
        </authorList>
    </citation>
    <scope>NUCLEOTIDE SEQUENCE [LARGE SCALE GENOMIC DNA]</scope>
    <source>
        <strain evidence="11 12">DSM 4734</strain>
    </source>
</reference>
<dbReference type="SUPFAM" id="SSF55874">
    <property type="entry name" value="ATPase domain of HSP90 chaperone/DNA topoisomerase II/histidine kinase"/>
    <property type="match status" value="1"/>
</dbReference>
<dbReference type="SMART" id="SM00388">
    <property type="entry name" value="HisKA"/>
    <property type="match status" value="1"/>
</dbReference>
<evidence type="ECO:0000256" key="7">
    <source>
        <dbReference type="SAM" id="MobiDB-lite"/>
    </source>
</evidence>
<comment type="catalytic activity">
    <reaction evidence="1">
        <text>ATP + protein L-histidine = ADP + protein N-phospho-L-histidine.</text>
        <dbReference type="EC" id="2.7.13.3"/>
    </reaction>
</comment>
<keyword evidence="6" id="KW-0902">Two-component regulatory system</keyword>
<dbReference type="Pfam" id="PF02518">
    <property type="entry name" value="HATPase_c"/>
    <property type="match status" value="1"/>
</dbReference>
<keyword evidence="8" id="KW-1133">Transmembrane helix</keyword>
<evidence type="ECO:0000256" key="6">
    <source>
        <dbReference type="ARBA" id="ARBA00023012"/>
    </source>
</evidence>
<evidence type="ECO:0000259" key="9">
    <source>
        <dbReference type="PROSITE" id="PS50109"/>
    </source>
</evidence>
<evidence type="ECO:0000259" key="10">
    <source>
        <dbReference type="PROSITE" id="PS50112"/>
    </source>
</evidence>
<dbReference type="SUPFAM" id="SSF47384">
    <property type="entry name" value="Homodimeric domain of signal transducing histidine kinase"/>
    <property type="match status" value="1"/>
</dbReference>
<dbReference type="PROSITE" id="PS50112">
    <property type="entry name" value="PAS"/>
    <property type="match status" value="1"/>
</dbReference>
<dbReference type="Pfam" id="PF12860">
    <property type="entry name" value="PAS_7"/>
    <property type="match status" value="2"/>
</dbReference>
<protein>
    <recommendedName>
        <fullName evidence="2">histidine kinase</fullName>
        <ecNumber evidence="2">2.7.13.3</ecNumber>
    </recommendedName>
</protein>
<dbReference type="InterPro" id="IPR005467">
    <property type="entry name" value="His_kinase_dom"/>
</dbReference>
<dbReference type="Gene3D" id="3.30.565.10">
    <property type="entry name" value="Histidine kinase-like ATPase, C-terminal domain"/>
    <property type="match status" value="1"/>
</dbReference>
<dbReference type="EMBL" id="RBIM01000005">
    <property type="protein sequence ID" value="RKQ96013.1"/>
    <property type="molecule type" value="Genomic_DNA"/>
</dbReference>
<evidence type="ECO:0000256" key="8">
    <source>
        <dbReference type="SAM" id="Phobius"/>
    </source>
</evidence>
<keyword evidence="4" id="KW-0808">Transferase</keyword>
<dbReference type="InterPro" id="IPR003661">
    <property type="entry name" value="HisK_dim/P_dom"/>
</dbReference>
<dbReference type="PANTHER" id="PTHR43711">
    <property type="entry name" value="TWO-COMPONENT HISTIDINE KINASE"/>
    <property type="match status" value="1"/>
</dbReference>
<keyword evidence="8" id="KW-0472">Membrane</keyword>
<dbReference type="InterPro" id="IPR004358">
    <property type="entry name" value="Sig_transdc_His_kin-like_C"/>
</dbReference>
<evidence type="ECO:0000256" key="4">
    <source>
        <dbReference type="ARBA" id="ARBA00022679"/>
    </source>
</evidence>
<keyword evidence="8" id="KW-0812">Transmembrane</keyword>
<dbReference type="Gene3D" id="1.10.287.130">
    <property type="match status" value="1"/>
</dbReference>
<dbReference type="AlphaFoldDB" id="A0A495D2M3"/>
<evidence type="ECO:0000256" key="5">
    <source>
        <dbReference type="ARBA" id="ARBA00022777"/>
    </source>
</evidence>
<dbReference type="InterPro" id="IPR035965">
    <property type="entry name" value="PAS-like_dom_sf"/>
</dbReference>
<evidence type="ECO:0000256" key="3">
    <source>
        <dbReference type="ARBA" id="ARBA00022553"/>
    </source>
</evidence>
<comment type="caution">
    <text evidence="11">The sequence shown here is derived from an EMBL/GenBank/DDBJ whole genome shotgun (WGS) entry which is preliminary data.</text>
</comment>
<evidence type="ECO:0000313" key="12">
    <source>
        <dbReference type="Proteomes" id="UP000273675"/>
    </source>
</evidence>
<dbReference type="Proteomes" id="UP000273675">
    <property type="component" value="Unassembled WGS sequence"/>
</dbReference>
<dbReference type="PROSITE" id="PS50109">
    <property type="entry name" value="HIS_KIN"/>
    <property type="match status" value="1"/>
</dbReference>
<dbReference type="CDD" id="cd00075">
    <property type="entry name" value="HATPase"/>
    <property type="match status" value="1"/>
</dbReference>
<feature type="transmembrane region" description="Helical" evidence="8">
    <location>
        <begin position="6"/>
        <end position="29"/>
    </location>
</feature>
<proteinExistence type="predicted"/>
<dbReference type="Gene3D" id="3.30.450.20">
    <property type="entry name" value="PAS domain"/>
    <property type="match status" value="1"/>
</dbReference>
<dbReference type="CDD" id="cd00082">
    <property type="entry name" value="HisKA"/>
    <property type="match status" value="1"/>
</dbReference>